<gene>
    <name evidence="1" type="ORF">M409DRAFT_60321</name>
</gene>
<dbReference type="AlphaFoldDB" id="A0A6A6C2V2"/>
<dbReference type="EMBL" id="ML993630">
    <property type="protein sequence ID" value="KAF2160069.1"/>
    <property type="molecule type" value="Genomic_DNA"/>
</dbReference>
<name>A0A6A6C2V2_ZASCE</name>
<proteinExistence type="predicted"/>
<dbReference type="Proteomes" id="UP000799537">
    <property type="component" value="Unassembled WGS sequence"/>
</dbReference>
<reference evidence="1" key="1">
    <citation type="journal article" date="2020" name="Stud. Mycol.">
        <title>101 Dothideomycetes genomes: a test case for predicting lifestyles and emergence of pathogens.</title>
        <authorList>
            <person name="Haridas S."/>
            <person name="Albert R."/>
            <person name="Binder M."/>
            <person name="Bloem J."/>
            <person name="Labutti K."/>
            <person name="Salamov A."/>
            <person name="Andreopoulos B."/>
            <person name="Baker S."/>
            <person name="Barry K."/>
            <person name="Bills G."/>
            <person name="Bluhm B."/>
            <person name="Cannon C."/>
            <person name="Castanera R."/>
            <person name="Culley D."/>
            <person name="Daum C."/>
            <person name="Ezra D."/>
            <person name="Gonzalez J."/>
            <person name="Henrissat B."/>
            <person name="Kuo A."/>
            <person name="Liang C."/>
            <person name="Lipzen A."/>
            <person name="Lutzoni F."/>
            <person name="Magnuson J."/>
            <person name="Mondo S."/>
            <person name="Nolan M."/>
            <person name="Ohm R."/>
            <person name="Pangilinan J."/>
            <person name="Park H.-J."/>
            <person name="Ramirez L."/>
            <person name="Alfaro M."/>
            <person name="Sun H."/>
            <person name="Tritt A."/>
            <person name="Yoshinaga Y."/>
            <person name="Zwiers L.-H."/>
            <person name="Turgeon B."/>
            <person name="Goodwin S."/>
            <person name="Spatafora J."/>
            <person name="Crous P."/>
            <person name="Grigoriev I."/>
        </authorList>
    </citation>
    <scope>NUCLEOTIDE SEQUENCE</scope>
    <source>
        <strain evidence="1">ATCC 36951</strain>
    </source>
</reference>
<organism evidence="1 2">
    <name type="scientific">Zasmidium cellare ATCC 36951</name>
    <dbReference type="NCBI Taxonomy" id="1080233"/>
    <lineage>
        <taxon>Eukaryota</taxon>
        <taxon>Fungi</taxon>
        <taxon>Dikarya</taxon>
        <taxon>Ascomycota</taxon>
        <taxon>Pezizomycotina</taxon>
        <taxon>Dothideomycetes</taxon>
        <taxon>Dothideomycetidae</taxon>
        <taxon>Mycosphaerellales</taxon>
        <taxon>Mycosphaerellaceae</taxon>
        <taxon>Zasmidium</taxon>
    </lineage>
</organism>
<dbReference type="GeneID" id="54567708"/>
<dbReference type="RefSeq" id="XP_033660958.1">
    <property type="nucleotide sequence ID" value="XM_033814436.1"/>
</dbReference>
<sequence length="256" mass="28036">MLSCERLKCENGSDRMKPLSDLLMLSPRQLSLPRTAPEKMQCIAGLIPQPLPSIQKVAISTVTDELLRRLPSEFENQVGPHICWQETRSACQSLPKILYWMAVRGMFSPCPTADASAFPTSCPSLASLIPHHCLVHRAHGALRPSTTRQHLPSWTSQPPWDASVAHPPLTPPVLLLLLTRRRVRSAVDGVSSAPARGGEVQVLAAGRQEQVRRREVCGCWHVVMARRGGCRGRKSGGVADGPVVRRGADFAGAVRW</sequence>
<evidence type="ECO:0000313" key="2">
    <source>
        <dbReference type="Proteomes" id="UP000799537"/>
    </source>
</evidence>
<accession>A0A6A6C2V2</accession>
<keyword evidence="2" id="KW-1185">Reference proteome</keyword>
<protein>
    <submittedName>
        <fullName evidence="1">Uncharacterized protein</fullName>
    </submittedName>
</protein>
<evidence type="ECO:0000313" key="1">
    <source>
        <dbReference type="EMBL" id="KAF2160069.1"/>
    </source>
</evidence>